<dbReference type="Gene3D" id="2.40.70.10">
    <property type="entry name" value="Acid Proteases"/>
    <property type="match status" value="1"/>
</dbReference>
<dbReference type="EMBL" id="HADZ01003961">
    <property type="protein sequence ID" value="SBP67902.1"/>
    <property type="molecule type" value="Transcribed_RNA"/>
</dbReference>
<accession>A0A1A8BJV7</accession>
<evidence type="ECO:0008006" key="2">
    <source>
        <dbReference type="Google" id="ProtNLM"/>
    </source>
</evidence>
<reference evidence="1" key="2">
    <citation type="submission" date="2016-06" db="EMBL/GenBank/DDBJ databases">
        <title>The genome of a short-lived fish provides insights into sex chromosome evolution and the genetic control of aging.</title>
        <authorList>
            <person name="Reichwald K."/>
            <person name="Felder M."/>
            <person name="Petzold A."/>
            <person name="Koch P."/>
            <person name="Groth M."/>
            <person name="Platzer M."/>
        </authorList>
    </citation>
    <scope>NUCLEOTIDE SEQUENCE</scope>
    <source>
        <tissue evidence="1">Brain</tissue>
    </source>
</reference>
<proteinExistence type="predicted"/>
<evidence type="ECO:0000313" key="1">
    <source>
        <dbReference type="EMBL" id="SBP67902.1"/>
    </source>
</evidence>
<protein>
    <recommendedName>
        <fullName evidence="2">Gypsy retrotransposon integrase 1</fullName>
    </recommendedName>
</protein>
<reference evidence="1" key="1">
    <citation type="submission" date="2016-05" db="EMBL/GenBank/DDBJ databases">
        <authorList>
            <person name="Lavstsen T."/>
            <person name="Jespersen J.S."/>
        </authorList>
    </citation>
    <scope>NUCLEOTIDE SEQUENCE</scope>
    <source>
        <tissue evidence="1">Brain</tissue>
    </source>
</reference>
<feature type="non-terminal residue" evidence="1">
    <location>
        <position position="1"/>
    </location>
</feature>
<name>A0A1A8BJV7_NOTKA</name>
<sequence>WTRRPLCLEVSFTKRQGPSLGTRVMMGSITSGTSRSIIPCTVISRLHALDCHALLDSGCEQSLMDSELVKQLELSTEPLSTPLAVSSLDGNSLTTTYRNF</sequence>
<dbReference type="AlphaFoldDB" id="A0A1A8BJV7"/>
<feature type="non-terminal residue" evidence="1">
    <location>
        <position position="100"/>
    </location>
</feature>
<organism evidence="1">
    <name type="scientific">Nothobranchius kadleci</name>
    <name type="common">African annual killifish</name>
    <dbReference type="NCBI Taxonomy" id="1051664"/>
    <lineage>
        <taxon>Eukaryota</taxon>
        <taxon>Metazoa</taxon>
        <taxon>Chordata</taxon>
        <taxon>Craniata</taxon>
        <taxon>Vertebrata</taxon>
        <taxon>Euteleostomi</taxon>
        <taxon>Actinopterygii</taxon>
        <taxon>Neopterygii</taxon>
        <taxon>Teleostei</taxon>
        <taxon>Neoteleostei</taxon>
        <taxon>Acanthomorphata</taxon>
        <taxon>Ovalentaria</taxon>
        <taxon>Atherinomorphae</taxon>
        <taxon>Cyprinodontiformes</taxon>
        <taxon>Nothobranchiidae</taxon>
        <taxon>Nothobranchius</taxon>
    </lineage>
</organism>
<dbReference type="CDD" id="cd00303">
    <property type="entry name" value="retropepsin_like"/>
    <property type="match status" value="1"/>
</dbReference>
<gene>
    <name evidence="1" type="primary">Nfu_g_1_025826</name>
</gene>
<dbReference type="InterPro" id="IPR021109">
    <property type="entry name" value="Peptidase_aspartic_dom_sf"/>
</dbReference>